<feature type="non-terminal residue" evidence="2">
    <location>
        <position position="216"/>
    </location>
</feature>
<keyword evidence="3" id="KW-1185">Reference proteome</keyword>
<proteinExistence type="predicted"/>
<name>A0AAV5UZS4_9BILA</name>
<feature type="compositionally biased region" description="Basic and acidic residues" evidence="1">
    <location>
        <begin position="65"/>
        <end position="76"/>
    </location>
</feature>
<protein>
    <submittedName>
        <fullName evidence="2">Uncharacterized protein</fullName>
    </submittedName>
</protein>
<feature type="region of interest" description="Disordered" evidence="1">
    <location>
        <begin position="170"/>
        <end position="216"/>
    </location>
</feature>
<evidence type="ECO:0000313" key="3">
    <source>
        <dbReference type="Proteomes" id="UP001432322"/>
    </source>
</evidence>
<feature type="region of interest" description="Disordered" evidence="1">
    <location>
        <begin position="64"/>
        <end position="90"/>
    </location>
</feature>
<comment type="caution">
    <text evidence="2">The sequence shown here is derived from an EMBL/GenBank/DDBJ whole genome shotgun (WGS) entry which is preliminary data.</text>
</comment>
<evidence type="ECO:0000313" key="2">
    <source>
        <dbReference type="EMBL" id="GMT12787.1"/>
    </source>
</evidence>
<accession>A0AAV5UZS4</accession>
<reference evidence="2" key="1">
    <citation type="submission" date="2023-10" db="EMBL/GenBank/DDBJ databases">
        <title>Genome assembly of Pristionchus species.</title>
        <authorList>
            <person name="Yoshida K."/>
            <person name="Sommer R.J."/>
        </authorList>
    </citation>
    <scope>NUCLEOTIDE SEQUENCE</scope>
    <source>
        <strain evidence="2">RS5133</strain>
    </source>
</reference>
<evidence type="ECO:0000256" key="1">
    <source>
        <dbReference type="SAM" id="MobiDB-lite"/>
    </source>
</evidence>
<sequence length="216" mass="24835">MGVDPVVEEAISQLNQGLSATEILIYDEYKHTPAYKGIVPKGDSMEIEKRIVDGDDIELVEDIERENSSERREELPRQMTGDTEGHEEEEIIERDDDVATTARKRKTGGVQELFRPPKEQSVHFEQFADTLKQIDVVLRSHVDYMARQDERAAEAHHEFMRTMRHLRMEGRKDGDDGREFGYEDPRDHDDDFGVHLRSTRLPCTSPIPSSDAAITR</sequence>
<feature type="compositionally biased region" description="Basic and acidic residues" evidence="1">
    <location>
        <begin position="170"/>
        <end position="194"/>
    </location>
</feature>
<dbReference type="AlphaFoldDB" id="A0AAV5UZS4"/>
<organism evidence="2 3">
    <name type="scientific">Pristionchus fissidentatus</name>
    <dbReference type="NCBI Taxonomy" id="1538716"/>
    <lineage>
        <taxon>Eukaryota</taxon>
        <taxon>Metazoa</taxon>
        <taxon>Ecdysozoa</taxon>
        <taxon>Nematoda</taxon>
        <taxon>Chromadorea</taxon>
        <taxon>Rhabditida</taxon>
        <taxon>Rhabditina</taxon>
        <taxon>Diplogasteromorpha</taxon>
        <taxon>Diplogasteroidea</taxon>
        <taxon>Neodiplogasteridae</taxon>
        <taxon>Pristionchus</taxon>
    </lineage>
</organism>
<dbReference type="Proteomes" id="UP001432322">
    <property type="component" value="Unassembled WGS sequence"/>
</dbReference>
<gene>
    <name evidence="2" type="ORF">PFISCL1PPCAC_4084</name>
</gene>
<dbReference type="EMBL" id="BTSY01000002">
    <property type="protein sequence ID" value="GMT12787.1"/>
    <property type="molecule type" value="Genomic_DNA"/>
</dbReference>